<name>A0A0D6MP44_9PROT</name>
<comment type="caution">
    <text evidence="1">The sequence shown here is derived from an EMBL/GenBank/DDBJ whole genome shotgun (WGS) entry which is preliminary data.</text>
</comment>
<dbReference type="AlphaFoldDB" id="A0A0D6MP44"/>
<dbReference type="RefSeq" id="WP_048850610.1">
    <property type="nucleotide sequence ID" value="NZ_BALE01000048.1"/>
</dbReference>
<dbReference type="Proteomes" id="UP000032679">
    <property type="component" value="Unassembled WGS sequence"/>
</dbReference>
<sequence length="62" mass="6590">MTRTRPCTPDRIIAIEAAAEEVGIIGNIVAAIGTGGKALPDELEWLAGHLERCHVAILDALR</sequence>
<organism evidence="1 2">
    <name type="scientific">Tanticharoenia sakaeratensis NBRC 103193</name>
    <dbReference type="NCBI Taxonomy" id="1231623"/>
    <lineage>
        <taxon>Bacteria</taxon>
        <taxon>Pseudomonadati</taxon>
        <taxon>Pseudomonadota</taxon>
        <taxon>Alphaproteobacteria</taxon>
        <taxon>Acetobacterales</taxon>
        <taxon>Acetobacteraceae</taxon>
        <taxon>Tanticharoenia</taxon>
    </lineage>
</organism>
<reference evidence="1 2" key="1">
    <citation type="submission" date="2012-10" db="EMBL/GenBank/DDBJ databases">
        <title>Genome sequencing of Tanticharoenia sakaeratensis NBRC 103193.</title>
        <authorList>
            <person name="Azuma Y."/>
            <person name="Hadano H."/>
            <person name="Hirakawa H."/>
            <person name="Matsushita K."/>
        </authorList>
    </citation>
    <scope>NUCLEOTIDE SEQUENCE [LARGE SCALE GENOMIC DNA]</scope>
    <source>
        <strain evidence="1 2">NBRC 103193</strain>
    </source>
</reference>
<gene>
    <name evidence="1" type="ORF">Tasa_048_082</name>
</gene>
<keyword evidence="2" id="KW-1185">Reference proteome</keyword>
<protein>
    <submittedName>
        <fullName evidence="1">Uncharacterized protein</fullName>
    </submittedName>
</protein>
<accession>A0A0D6MP44</accession>
<proteinExistence type="predicted"/>
<evidence type="ECO:0000313" key="2">
    <source>
        <dbReference type="Proteomes" id="UP000032679"/>
    </source>
</evidence>
<dbReference type="STRING" id="1231623.Tasa_048_082"/>
<dbReference type="EMBL" id="BALE01000048">
    <property type="protein sequence ID" value="GAN55457.1"/>
    <property type="molecule type" value="Genomic_DNA"/>
</dbReference>
<evidence type="ECO:0000313" key="1">
    <source>
        <dbReference type="EMBL" id="GAN55457.1"/>
    </source>
</evidence>